<dbReference type="Pfam" id="PF02518">
    <property type="entry name" value="HATPase_c"/>
    <property type="match status" value="1"/>
</dbReference>
<gene>
    <name evidence="14" type="ORF">B5V00_13275</name>
</gene>
<evidence type="ECO:0000313" key="15">
    <source>
        <dbReference type="Proteomes" id="UP000193136"/>
    </source>
</evidence>
<dbReference type="Gene3D" id="3.40.50.2300">
    <property type="match status" value="1"/>
</dbReference>
<dbReference type="InterPro" id="IPR036097">
    <property type="entry name" value="HisK_dim/P_sf"/>
</dbReference>
<dbReference type="InterPro" id="IPR005467">
    <property type="entry name" value="His_kinase_dom"/>
</dbReference>
<dbReference type="SMART" id="SM00448">
    <property type="entry name" value="REC"/>
    <property type="match status" value="1"/>
</dbReference>
<reference evidence="14 15" key="1">
    <citation type="submission" date="2017-03" db="EMBL/GenBank/DDBJ databases">
        <title>Genome sequence of Geothermobacter sp. EPR-M, Deep-Sea Iron Reducer.</title>
        <authorList>
            <person name="Tully B."/>
            <person name="Savalia P."/>
            <person name="Abuyen K."/>
            <person name="Baughan C."/>
            <person name="Romero E."/>
            <person name="Ronkowski C."/>
            <person name="Torres B."/>
            <person name="Tremblay J."/>
            <person name="Trujillo A."/>
            <person name="Tyler M."/>
            <person name="Perez-Rodriguez I."/>
            <person name="Amend J."/>
        </authorList>
    </citation>
    <scope>NUCLEOTIDE SEQUENCE [LARGE SCALE GENOMIC DNA]</scope>
    <source>
        <strain evidence="14 15">EPR-M</strain>
    </source>
</reference>
<keyword evidence="8" id="KW-0175">Coiled coil</keyword>
<evidence type="ECO:0000256" key="9">
    <source>
        <dbReference type="SAM" id="MobiDB-lite"/>
    </source>
</evidence>
<evidence type="ECO:0000259" key="11">
    <source>
        <dbReference type="PROSITE" id="PS50109"/>
    </source>
</evidence>
<evidence type="ECO:0000259" key="13">
    <source>
        <dbReference type="PROSITE" id="PS50885"/>
    </source>
</evidence>
<dbReference type="PANTHER" id="PTHR43065:SF42">
    <property type="entry name" value="TWO-COMPONENT SENSOR PPRA"/>
    <property type="match status" value="1"/>
</dbReference>
<accession>A0A1X0XXD2</accession>
<organism evidence="14 15">
    <name type="scientific">Geothermobacter hydrogeniphilus</name>
    <dbReference type="NCBI Taxonomy" id="1969733"/>
    <lineage>
        <taxon>Bacteria</taxon>
        <taxon>Pseudomonadati</taxon>
        <taxon>Thermodesulfobacteriota</taxon>
        <taxon>Desulfuromonadia</taxon>
        <taxon>Desulfuromonadales</taxon>
        <taxon>Geothermobacteraceae</taxon>
        <taxon>Geothermobacter</taxon>
    </lineage>
</organism>
<keyword evidence="10" id="KW-0472">Membrane</keyword>
<protein>
    <recommendedName>
        <fullName evidence="3">histidine kinase</fullName>
        <ecNumber evidence="3">2.7.13.3</ecNumber>
    </recommendedName>
</protein>
<dbReference type="EMBL" id="NAAD01000018">
    <property type="protein sequence ID" value="ORJ57581.1"/>
    <property type="molecule type" value="Genomic_DNA"/>
</dbReference>
<dbReference type="RefSeq" id="WP_085011297.1">
    <property type="nucleotide sequence ID" value="NZ_NAAD01000018.1"/>
</dbReference>
<dbReference type="SUPFAM" id="SSF55874">
    <property type="entry name" value="ATPase domain of HSP90 chaperone/DNA topoisomerase II/histidine kinase"/>
    <property type="match status" value="1"/>
</dbReference>
<feature type="coiled-coil region" evidence="8">
    <location>
        <begin position="352"/>
        <end position="382"/>
    </location>
</feature>
<dbReference type="PANTHER" id="PTHR43065">
    <property type="entry name" value="SENSOR HISTIDINE KINASE"/>
    <property type="match status" value="1"/>
</dbReference>
<dbReference type="PROSITE" id="PS50885">
    <property type="entry name" value="HAMP"/>
    <property type="match status" value="1"/>
</dbReference>
<dbReference type="EC" id="2.7.13.3" evidence="3"/>
<dbReference type="PROSITE" id="PS50109">
    <property type="entry name" value="HIS_KIN"/>
    <property type="match status" value="1"/>
</dbReference>
<proteinExistence type="predicted"/>
<dbReference type="InterPro" id="IPR003661">
    <property type="entry name" value="HisK_dim/P_dom"/>
</dbReference>
<comment type="catalytic activity">
    <reaction evidence="1">
        <text>ATP + protein L-histidine = ADP + protein N-phospho-L-histidine.</text>
        <dbReference type="EC" id="2.7.13.3"/>
    </reaction>
</comment>
<feature type="modified residue" description="4-aspartylphosphate" evidence="7">
    <location>
        <position position="667"/>
    </location>
</feature>
<dbReference type="OrthoDB" id="9761263at2"/>
<dbReference type="SMART" id="SM00387">
    <property type="entry name" value="HATPase_c"/>
    <property type="match status" value="1"/>
</dbReference>
<dbReference type="STRING" id="1969733.B5V00_13275"/>
<dbReference type="PRINTS" id="PR00344">
    <property type="entry name" value="BCTRLSENSOR"/>
</dbReference>
<comment type="subcellular location">
    <subcellularLocation>
        <location evidence="2">Membrane</location>
    </subcellularLocation>
</comment>
<sequence>MNFLTRLHFRQKLTLLISVALIVPLLASVLLFSGMINRQLNHNFSQRLEADLGALTLLQEHLRNSLEQGVVGLANDNTLQITSDLKIIPQLQNYLQRQSRALDISALQVFTPSGHLLAATAELPQSCFDAPGTHLVTEGQGAVLCTRSTIQQGEKLIGYIVGGERLTLQAIGHHAPTSLFDDFLLTLDGQVFLTNLESPPDNIFSELSSAKKDATITLSGTRYRSLSRCINDEGHQLCTSVLLPLKPLQHSFWRTGIQITGLALLLYLILLVILQRLIKGLTGPIHRLTRAASLLEKGSEQELKLDLSREDEFGLLNRTFAHMARTQRNHTRELEARVAQRTAELQKTNDALRHDILARQKAEREKAQLEAQLRQTQKMEALGTMAGGIAHDFNNILMPIICFADLAHMRLAEDHETRPLLEEILKAGNRAKDLVGQILAFSRQDKQKRQPVNLAESVSEAMKLVRASTPAGIDICMNIDASNLWVEANATQLHQLILNLCTNAVQAMGDKGHLEIRLEQDERAQAVLKVSDNGPGIPADILEHIFEPFFTTKEAGQGTGMGLAMVHGIVRNHHGALNVQSTPGNGTTFEVRFPCCNFDNLPLEETTGELPGGKERILVVDDEPAILLAWQTLLEDLGYRVTTAEKPETALEEVMKEISSYDLLITDQNMPEMSGSELALAIRDLNPNLPVIICTGYSESCSPEDARHLGFDHYLHKPCRSQELAGAVRQVLDRREESGIDSQPTRTQNTDKDASSPTLQDAVGH</sequence>
<evidence type="ECO:0000256" key="3">
    <source>
        <dbReference type="ARBA" id="ARBA00012438"/>
    </source>
</evidence>
<evidence type="ECO:0000256" key="5">
    <source>
        <dbReference type="ARBA" id="ARBA00022679"/>
    </source>
</evidence>
<dbReference type="SUPFAM" id="SSF47384">
    <property type="entry name" value="Homodimeric domain of signal transducing histidine kinase"/>
    <property type="match status" value="1"/>
</dbReference>
<feature type="domain" description="Histidine kinase" evidence="11">
    <location>
        <begin position="388"/>
        <end position="597"/>
    </location>
</feature>
<dbReference type="GO" id="GO:0000155">
    <property type="term" value="F:phosphorelay sensor kinase activity"/>
    <property type="evidence" value="ECO:0007669"/>
    <property type="project" value="InterPro"/>
</dbReference>
<dbReference type="CDD" id="cd06225">
    <property type="entry name" value="HAMP"/>
    <property type="match status" value="1"/>
</dbReference>
<feature type="transmembrane region" description="Helical" evidence="10">
    <location>
        <begin position="252"/>
        <end position="274"/>
    </location>
</feature>
<keyword evidence="15" id="KW-1185">Reference proteome</keyword>
<evidence type="ECO:0000256" key="4">
    <source>
        <dbReference type="ARBA" id="ARBA00022553"/>
    </source>
</evidence>
<dbReference type="Gene3D" id="1.10.287.130">
    <property type="match status" value="1"/>
</dbReference>
<keyword evidence="6" id="KW-0418">Kinase</keyword>
<dbReference type="Pfam" id="PF00672">
    <property type="entry name" value="HAMP"/>
    <property type="match status" value="1"/>
</dbReference>
<dbReference type="Gene3D" id="3.30.565.10">
    <property type="entry name" value="Histidine kinase-like ATPase, C-terminal domain"/>
    <property type="match status" value="1"/>
</dbReference>
<dbReference type="CDD" id="cd00156">
    <property type="entry name" value="REC"/>
    <property type="match status" value="1"/>
</dbReference>
<dbReference type="AlphaFoldDB" id="A0A1X0XXD2"/>
<dbReference type="InterPro" id="IPR011006">
    <property type="entry name" value="CheY-like_superfamily"/>
</dbReference>
<dbReference type="Pfam" id="PF00072">
    <property type="entry name" value="Response_reg"/>
    <property type="match status" value="1"/>
</dbReference>
<keyword evidence="4 7" id="KW-0597">Phosphoprotein</keyword>
<feature type="domain" description="HAMP" evidence="13">
    <location>
        <begin position="279"/>
        <end position="332"/>
    </location>
</feature>
<dbReference type="InterPro" id="IPR001789">
    <property type="entry name" value="Sig_transdc_resp-reg_receiver"/>
</dbReference>
<dbReference type="InterPro" id="IPR003594">
    <property type="entry name" value="HATPase_dom"/>
</dbReference>
<evidence type="ECO:0000256" key="1">
    <source>
        <dbReference type="ARBA" id="ARBA00000085"/>
    </source>
</evidence>
<evidence type="ECO:0000256" key="2">
    <source>
        <dbReference type="ARBA" id="ARBA00004370"/>
    </source>
</evidence>
<dbReference type="InterPro" id="IPR004358">
    <property type="entry name" value="Sig_transdc_His_kin-like_C"/>
</dbReference>
<feature type="domain" description="Response regulatory" evidence="12">
    <location>
        <begin position="616"/>
        <end position="732"/>
    </location>
</feature>
<evidence type="ECO:0000256" key="8">
    <source>
        <dbReference type="SAM" id="Coils"/>
    </source>
</evidence>
<comment type="caution">
    <text evidence="14">The sequence shown here is derived from an EMBL/GenBank/DDBJ whole genome shotgun (WGS) entry which is preliminary data.</text>
</comment>
<keyword evidence="10" id="KW-0812">Transmembrane</keyword>
<dbReference type="Gene3D" id="6.10.340.10">
    <property type="match status" value="1"/>
</dbReference>
<evidence type="ECO:0000256" key="6">
    <source>
        <dbReference type="ARBA" id="ARBA00022777"/>
    </source>
</evidence>
<dbReference type="InterPro" id="IPR036890">
    <property type="entry name" value="HATPase_C_sf"/>
</dbReference>
<dbReference type="InterPro" id="IPR003660">
    <property type="entry name" value="HAMP_dom"/>
</dbReference>
<dbReference type="Proteomes" id="UP000193136">
    <property type="component" value="Unassembled WGS sequence"/>
</dbReference>
<dbReference type="SMART" id="SM00388">
    <property type="entry name" value="HisKA"/>
    <property type="match status" value="1"/>
</dbReference>
<evidence type="ECO:0000313" key="14">
    <source>
        <dbReference type="EMBL" id="ORJ57581.1"/>
    </source>
</evidence>
<evidence type="ECO:0000256" key="7">
    <source>
        <dbReference type="PROSITE-ProRule" id="PRU00169"/>
    </source>
</evidence>
<dbReference type="SUPFAM" id="SSF52172">
    <property type="entry name" value="CheY-like"/>
    <property type="match status" value="1"/>
</dbReference>
<evidence type="ECO:0000256" key="10">
    <source>
        <dbReference type="SAM" id="Phobius"/>
    </source>
</evidence>
<dbReference type="Pfam" id="PF00512">
    <property type="entry name" value="HisKA"/>
    <property type="match status" value="1"/>
</dbReference>
<feature type="region of interest" description="Disordered" evidence="9">
    <location>
        <begin position="735"/>
        <end position="765"/>
    </location>
</feature>
<keyword evidence="5" id="KW-0808">Transferase</keyword>
<name>A0A1X0XXD2_9BACT</name>
<evidence type="ECO:0000259" key="12">
    <source>
        <dbReference type="PROSITE" id="PS50110"/>
    </source>
</evidence>
<dbReference type="PROSITE" id="PS50110">
    <property type="entry name" value="RESPONSE_REGULATORY"/>
    <property type="match status" value="1"/>
</dbReference>
<dbReference type="GO" id="GO:0016020">
    <property type="term" value="C:membrane"/>
    <property type="evidence" value="ECO:0007669"/>
    <property type="project" value="UniProtKB-SubCell"/>
</dbReference>
<keyword evidence="10" id="KW-1133">Transmembrane helix</keyword>